<keyword evidence="1" id="KW-0443">Lipid metabolism</keyword>
<comment type="caution">
    <text evidence="3">The sequence shown here is derived from an EMBL/GenBank/DDBJ whole genome shotgun (WGS) entry which is preliminary data.</text>
</comment>
<evidence type="ECO:0000313" key="3">
    <source>
        <dbReference type="EMBL" id="KAF7915729.1"/>
    </source>
</evidence>
<dbReference type="InterPro" id="IPR013120">
    <property type="entry name" value="FAR_NAD-bd"/>
</dbReference>
<dbReference type="EMBL" id="RCSW01000055">
    <property type="protein sequence ID" value="KAF7915729.1"/>
    <property type="molecule type" value="Genomic_DNA"/>
</dbReference>
<accession>A0A9P5HKR8</accession>
<sequence length="195" mass="21876">MNIVFEFPSISSLATELFLLQQGSASESDPVEEEMQRLIDRYGDFPSHKSCANSDTGDYIVLTGSTGSLGAHLVAQLAKMPNVRKIYCLVRGESQADARLRVMSSLRKRSIYHTLELTERQKIIALPSKLSESKLGLTEELYSSIADNLTLLIHCAWTVNFNLRLGSFEKDCIAGKLKSSRLSWIWSFLFQIQVP</sequence>
<dbReference type="PANTHER" id="PTHR11011">
    <property type="entry name" value="MALE STERILITY PROTEIN 2-RELATED"/>
    <property type="match status" value="1"/>
</dbReference>
<dbReference type="AlphaFoldDB" id="A0A9P5HKR8"/>
<evidence type="ECO:0000256" key="1">
    <source>
        <dbReference type="RuleBase" id="RU363097"/>
    </source>
</evidence>
<comment type="function">
    <text evidence="1">Catalyzes the reduction of fatty acyl-CoA to fatty alcohols.</text>
</comment>
<dbReference type="GeneID" id="62155774"/>
<evidence type="ECO:0000313" key="4">
    <source>
        <dbReference type="Proteomes" id="UP000710849"/>
    </source>
</evidence>
<comment type="catalytic activity">
    <reaction evidence="1">
        <text>a long-chain fatty acyl-CoA + 2 NADPH + 2 H(+) = a long-chain primary fatty alcohol + 2 NADP(+) + CoA</text>
        <dbReference type="Rhea" id="RHEA:52716"/>
        <dbReference type="ChEBI" id="CHEBI:15378"/>
        <dbReference type="ChEBI" id="CHEBI:57287"/>
        <dbReference type="ChEBI" id="CHEBI:57783"/>
        <dbReference type="ChEBI" id="CHEBI:58349"/>
        <dbReference type="ChEBI" id="CHEBI:77396"/>
        <dbReference type="ChEBI" id="CHEBI:83139"/>
        <dbReference type="EC" id="1.2.1.84"/>
    </reaction>
</comment>
<dbReference type="GO" id="GO:0080019">
    <property type="term" value="F:alcohol-forming very long-chain fatty acyl-CoA reductase activity"/>
    <property type="evidence" value="ECO:0007669"/>
    <property type="project" value="InterPro"/>
</dbReference>
<organism evidence="3 4">
    <name type="scientific">Botrytis byssoidea</name>
    <dbReference type="NCBI Taxonomy" id="139641"/>
    <lineage>
        <taxon>Eukaryota</taxon>
        <taxon>Fungi</taxon>
        <taxon>Dikarya</taxon>
        <taxon>Ascomycota</taxon>
        <taxon>Pezizomycotina</taxon>
        <taxon>Leotiomycetes</taxon>
        <taxon>Helotiales</taxon>
        <taxon>Sclerotiniaceae</taxon>
        <taxon>Botrytis</taxon>
    </lineage>
</organism>
<keyword evidence="1" id="KW-0521">NADP</keyword>
<dbReference type="InterPro" id="IPR026055">
    <property type="entry name" value="FAR"/>
</dbReference>
<keyword evidence="1" id="KW-0444">Lipid biosynthesis</keyword>
<feature type="domain" description="Thioester reductase (TE)" evidence="2">
    <location>
        <begin position="62"/>
        <end position="171"/>
    </location>
</feature>
<dbReference type="Pfam" id="PF07993">
    <property type="entry name" value="NAD_binding_4"/>
    <property type="match status" value="1"/>
</dbReference>
<dbReference type="GO" id="GO:0006629">
    <property type="term" value="P:lipid metabolic process"/>
    <property type="evidence" value="ECO:0007669"/>
    <property type="project" value="UniProtKB-KW"/>
</dbReference>
<dbReference type="SUPFAM" id="SSF51735">
    <property type="entry name" value="NAD(P)-binding Rossmann-fold domains"/>
    <property type="match status" value="1"/>
</dbReference>
<keyword evidence="1" id="KW-0560">Oxidoreductase</keyword>
<dbReference type="EC" id="1.2.1.84" evidence="1"/>
<dbReference type="InterPro" id="IPR036291">
    <property type="entry name" value="NAD(P)-bd_dom_sf"/>
</dbReference>
<comment type="similarity">
    <text evidence="1">Belongs to the fatty acyl-CoA reductase family.</text>
</comment>
<evidence type="ECO:0000259" key="2">
    <source>
        <dbReference type="Pfam" id="PF07993"/>
    </source>
</evidence>
<name>A0A9P5HKR8_9HELO</name>
<proteinExistence type="inferred from homology"/>
<dbReference type="GO" id="GO:0102965">
    <property type="term" value="F:alcohol-forming long-chain fatty acyl-CoA reductase activity"/>
    <property type="evidence" value="ECO:0007669"/>
    <property type="project" value="UniProtKB-EC"/>
</dbReference>
<gene>
    <name evidence="3" type="ORF">EAE97_012187</name>
</gene>
<keyword evidence="4" id="KW-1185">Reference proteome</keyword>
<dbReference type="RefSeq" id="XP_038726475.1">
    <property type="nucleotide sequence ID" value="XM_038882701.1"/>
</dbReference>
<dbReference type="Proteomes" id="UP000710849">
    <property type="component" value="Unassembled WGS sequence"/>
</dbReference>
<protein>
    <recommendedName>
        <fullName evidence="1">Fatty acyl-CoA reductase</fullName>
        <ecNumber evidence="1">1.2.1.84</ecNumber>
    </recommendedName>
</protein>
<reference evidence="3 4" key="1">
    <citation type="journal article" date="2020" name="Genome Biol. Evol.">
        <title>Comparative genomics of Sclerotiniaceae.</title>
        <authorList>
            <person name="Valero Jimenez C.A."/>
            <person name="Steentjes M."/>
            <person name="Scholten O.E."/>
            <person name="Van Kan J.A.L."/>
        </authorList>
    </citation>
    <scope>NUCLEOTIDE SEQUENCE [LARGE SCALE GENOMIC DNA]</scope>
    <source>
        <strain evidence="3 4">MUCL 94</strain>
    </source>
</reference>
<dbReference type="Gene3D" id="3.40.50.720">
    <property type="entry name" value="NAD(P)-binding Rossmann-like Domain"/>
    <property type="match status" value="1"/>
</dbReference>